<keyword evidence="4" id="KW-0997">Cell inner membrane</keyword>
<keyword evidence="5 8" id="KW-0812">Transmembrane</keyword>
<feature type="transmembrane region" description="Helical" evidence="8">
    <location>
        <begin position="55"/>
        <end position="75"/>
    </location>
</feature>
<dbReference type="Proteomes" id="UP000009100">
    <property type="component" value="Chromosome 2"/>
</dbReference>
<evidence type="ECO:0000256" key="2">
    <source>
        <dbReference type="ARBA" id="ARBA00009784"/>
    </source>
</evidence>
<reference evidence="9 10" key="1">
    <citation type="submission" date="2009-02" db="EMBL/GenBank/DDBJ databases">
        <title>Vibrio splendidus str. LGP32 complete genome.</title>
        <authorList>
            <person name="Mazel D."/>
            <person name="Le Roux F."/>
        </authorList>
    </citation>
    <scope>NUCLEOTIDE SEQUENCE [LARGE SCALE GENOMIC DNA]</scope>
    <source>
        <strain evidence="9 10">LGP32</strain>
    </source>
</reference>
<name>B7VQK4_VIBA3</name>
<feature type="transmembrane region" description="Helical" evidence="8">
    <location>
        <begin position="152"/>
        <end position="176"/>
    </location>
</feature>
<dbReference type="PANTHER" id="PTHR33508:SF2">
    <property type="entry name" value="UPF0056 INNER MEMBRANE PROTEIN MARC"/>
    <property type="match status" value="1"/>
</dbReference>
<gene>
    <name evidence="9" type="ordered locus">VS_II0235</name>
</gene>
<keyword evidence="6 8" id="KW-1133">Transmembrane helix</keyword>
<dbReference type="HOGENOM" id="CLU_079909_2_0_6"/>
<keyword evidence="7 8" id="KW-0472">Membrane</keyword>
<evidence type="ECO:0000313" key="10">
    <source>
        <dbReference type="Proteomes" id="UP000009100"/>
    </source>
</evidence>
<dbReference type="GO" id="GO:0005886">
    <property type="term" value="C:plasma membrane"/>
    <property type="evidence" value="ECO:0007669"/>
    <property type="project" value="UniProtKB-SubCell"/>
</dbReference>
<comment type="subcellular location">
    <subcellularLocation>
        <location evidence="1 8">Cell inner membrane</location>
        <topology evidence="1 8">Multi-pass membrane protein</topology>
    </subcellularLocation>
</comment>
<keyword evidence="3" id="KW-1003">Cell membrane</keyword>
<proteinExistence type="inferred from homology"/>
<dbReference type="STRING" id="575788.VS_II0235"/>
<evidence type="ECO:0000256" key="8">
    <source>
        <dbReference type="RuleBase" id="RU362048"/>
    </source>
</evidence>
<protein>
    <recommendedName>
        <fullName evidence="8">UPF0056 inner membrane protein</fullName>
    </recommendedName>
</protein>
<organism evidence="9 10">
    <name type="scientific">Vibrio atlanticus (strain LGP32)</name>
    <name type="common">Vibrio splendidus (strain Mel32)</name>
    <dbReference type="NCBI Taxonomy" id="575788"/>
    <lineage>
        <taxon>Bacteria</taxon>
        <taxon>Pseudomonadati</taxon>
        <taxon>Pseudomonadota</taxon>
        <taxon>Gammaproteobacteria</taxon>
        <taxon>Vibrionales</taxon>
        <taxon>Vibrionaceae</taxon>
        <taxon>Vibrio</taxon>
    </lineage>
</organism>
<dbReference type="AlphaFoldDB" id="B7VQK4"/>
<feature type="transmembrane region" description="Helical" evidence="8">
    <location>
        <begin position="188"/>
        <end position="209"/>
    </location>
</feature>
<dbReference type="PANTHER" id="PTHR33508">
    <property type="entry name" value="UPF0056 MEMBRANE PROTEIN YHCE"/>
    <property type="match status" value="1"/>
</dbReference>
<evidence type="ECO:0000256" key="4">
    <source>
        <dbReference type="ARBA" id="ARBA00022519"/>
    </source>
</evidence>
<dbReference type="NCBIfam" id="NF008228">
    <property type="entry name" value="PRK10995.1"/>
    <property type="match status" value="1"/>
</dbReference>
<evidence type="ECO:0000256" key="3">
    <source>
        <dbReference type="ARBA" id="ARBA00022475"/>
    </source>
</evidence>
<evidence type="ECO:0000256" key="1">
    <source>
        <dbReference type="ARBA" id="ARBA00004429"/>
    </source>
</evidence>
<comment type="similarity">
    <text evidence="2 8">Belongs to the UPF0056 (MarC) family.</text>
</comment>
<evidence type="ECO:0000256" key="6">
    <source>
        <dbReference type="ARBA" id="ARBA00022989"/>
    </source>
</evidence>
<sequence>MGILMHLETLFTYMTLTVLGLLPIMNPPAAATVLLGLSKGRDKSYIVSQAKTTGVYLFIALCITFFIGASVLELFSISIPSLRLGGGIIIVAIGFNMLFPRPDNGAAPSGQDSIALVPLTIPSLCGPGSMAMIISLAAQIATYENHTSMTSVYGGVVAGLALVALIATFTLTMAYPLLKALGQNGINAFTRIMGFLLICMGVQFFTLGIQEIVLEINELL</sequence>
<feature type="transmembrane region" description="Helical" evidence="8">
    <location>
        <begin position="82"/>
        <end position="99"/>
    </location>
</feature>
<accession>B7VQK4</accession>
<dbReference type="InterPro" id="IPR002771">
    <property type="entry name" value="Multi_antbiot-R_MarC"/>
</dbReference>
<evidence type="ECO:0000313" key="9">
    <source>
        <dbReference type="EMBL" id="CAV25594.1"/>
    </source>
</evidence>
<dbReference type="KEGG" id="vsp:VS_II0235"/>
<evidence type="ECO:0000256" key="5">
    <source>
        <dbReference type="ARBA" id="ARBA00022692"/>
    </source>
</evidence>
<dbReference type="eggNOG" id="COG2095">
    <property type="taxonomic scope" value="Bacteria"/>
</dbReference>
<evidence type="ECO:0000256" key="7">
    <source>
        <dbReference type="ARBA" id="ARBA00023136"/>
    </source>
</evidence>
<feature type="transmembrane region" description="Helical" evidence="8">
    <location>
        <begin position="119"/>
        <end position="140"/>
    </location>
</feature>
<dbReference type="EMBL" id="FM954973">
    <property type="protein sequence ID" value="CAV25594.1"/>
    <property type="molecule type" value="Genomic_DNA"/>
</dbReference>
<comment type="caution">
    <text evidence="8">Lacks conserved residue(s) required for the propagation of feature annotation.</text>
</comment>
<dbReference type="NCBIfam" id="TIGR00427">
    <property type="entry name" value="NAAT family transporter"/>
    <property type="match status" value="1"/>
</dbReference>
<dbReference type="Pfam" id="PF01914">
    <property type="entry name" value="MarC"/>
    <property type="match status" value="1"/>
</dbReference>